<proteinExistence type="inferred from homology"/>
<keyword evidence="12" id="KW-1185">Reference proteome</keyword>
<dbReference type="InterPro" id="IPR052351">
    <property type="entry name" value="Ornithine_N-alpha-AT"/>
</dbReference>
<name>A0A6F8VGX2_9PROT</name>
<organism evidence="11 12">
    <name type="scientific">Sulfurimicrobium lacus</name>
    <dbReference type="NCBI Taxonomy" id="2715678"/>
    <lineage>
        <taxon>Bacteria</taxon>
        <taxon>Pseudomonadati</taxon>
        <taxon>Pseudomonadota</taxon>
        <taxon>Betaproteobacteria</taxon>
        <taxon>Nitrosomonadales</taxon>
        <taxon>Sulfuricellaceae</taxon>
        <taxon>Sulfurimicrobium</taxon>
    </lineage>
</organism>
<dbReference type="GO" id="GO:0006629">
    <property type="term" value="P:lipid metabolic process"/>
    <property type="evidence" value="ECO:0007669"/>
    <property type="project" value="UniProtKB-KW"/>
</dbReference>
<dbReference type="KEGG" id="slac:SKTS_28550"/>
<gene>
    <name evidence="11" type="ORF">SKTS_28550</name>
</gene>
<evidence type="ECO:0000313" key="12">
    <source>
        <dbReference type="Proteomes" id="UP000502260"/>
    </source>
</evidence>
<accession>A0A6F8VGX2</accession>
<comment type="pathway">
    <text evidence="1">Lipid metabolism.</text>
</comment>
<dbReference type="EC" id="2.3.2.30" evidence="7"/>
<evidence type="ECO:0000256" key="8">
    <source>
        <dbReference type="ARBA" id="ARBA00039866"/>
    </source>
</evidence>
<keyword evidence="4" id="KW-0443">Lipid metabolism</keyword>
<dbReference type="Gene3D" id="3.40.630.30">
    <property type="match status" value="1"/>
</dbReference>
<evidence type="ECO:0000256" key="7">
    <source>
        <dbReference type="ARBA" id="ARBA00039058"/>
    </source>
</evidence>
<dbReference type="PANTHER" id="PTHR37323:SF1">
    <property type="entry name" value="L-ORNITHINE N(ALPHA)-ACYLTRANSFERASE"/>
    <property type="match status" value="1"/>
</dbReference>
<evidence type="ECO:0000256" key="9">
    <source>
        <dbReference type="ARBA" id="ARBA00045724"/>
    </source>
</evidence>
<comment type="similarity">
    <text evidence="6">Belongs to the acetyltransferase family. OlsB subfamily.</text>
</comment>
<evidence type="ECO:0000256" key="10">
    <source>
        <dbReference type="ARBA" id="ARBA00047785"/>
    </source>
</evidence>
<evidence type="ECO:0000313" key="11">
    <source>
        <dbReference type="EMBL" id="BCB27969.1"/>
    </source>
</evidence>
<keyword evidence="2" id="KW-0444">Lipid biosynthesis</keyword>
<evidence type="ECO:0000256" key="3">
    <source>
        <dbReference type="ARBA" id="ARBA00022679"/>
    </source>
</evidence>
<evidence type="ECO:0000256" key="2">
    <source>
        <dbReference type="ARBA" id="ARBA00022516"/>
    </source>
</evidence>
<dbReference type="AlphaFoldDB" id="A0A6F8VGX2"/>
<dbReference type="InterPro" id="IPR016181">
    <property type="entry name" value="Acyl_CoA_acyltransferase"/>
</dbReference>
<evidence type="ECO:0000256" key="1">
    <source>
        <dbReference type="ARBA" id="ARBA00005189"/>
    </source>
</evidence>
<sequence>MLLSQQPQVAPRRDTKLFYCFAQNAADIEEAQRLRYKVFAEEMGARLSTRKAGVDEDIFDPYCDHLLVRDGDSNEVVGTYRILSPEKARKIGGFYSEGEFDLTRIAHLSDRMVEVGRSCVHPDYRSGAVITLLWAGLAEYMERGGYEYLIGCASISMADGGHAAASLFERIKIDNMSPVEWRVRPRNPLPLAALNRELNPSLPPLIKGYLRLGAYICGDPAWDPDFNTADLLVLLPLAHLSRRHARHFLKREVS</sequence>
<dbReference type="Pfam" id="PF13444">
    <property type="entry name" value="Acetyltransf_5"/>
    <property type="match status" value="1"/>
</dbReference>
<dbReference type="PANTHER" id="PTHR37323">
    <property type="entry name" value="GCN5-RELATED N-ACETYLTRANSFERASE"/>
    <property type="match status" value="1"/>
</dbReference>
<dbReference type="RefSeq" id="WP_173066552.1">
    <property type="nucleotide sequence ID" value="NZ_AP022853.1"/>
</dbReference>
<comment type="function">
    <text evidence="9">Catalyzes the first step in the biosynthesis of ornithine lipids, which are phosphorus-free membrane lipids. Catalyzes the 3-hydroxyacyl-acyl carrier protein-dependent acylation of ornithine to form lyso-ornithine lipid (LOL).</text>
</comment>
<evidence type="ECO:0000256" key="6">
    <source>
        <dbReference type="ARBA" id="ARBA00038095"/>
    </source>
</evidence>
<dbReference type="SUPFAM" id="SSF55729">
    <property type="entry name" value="Acyl-CoA N-acyltransferases (Nat)"/>
    <property type="match status" value="1"/>
</dbReference>
<dbReference type="GO" id="GO:0043810">
    <property type="term" value="F:ornithine-acyl [acyl carrier protein] N-acyltransferase activity"/>
    <property type="evidence" value="ECO:0007669"/>
    <property type="project" value="UniProtKB-EC"/>
</dbReference>
<keyword evidence="5" id="KW-0012">Acyltransferase</keyword>
<comment type="catalytic activity">
    <reaction evidence="10">
        <text>a (3R)-hydroxyacyl-[ACP] + L-ornithine = a lyso-ornithine lipid + holo-[ACP] + H(+)</text>
        <dbReference type="Rhea" id="RHEA:20633"/>
        <dbReference type="Rhea" id="RHEA-COMP:9685"/>
        <dbReference type="Rhea" id="RHEA-COMP:9945"/>
        <dbReference type="ChEBI" id="CHEBI:15378"/>
        <dbReference type="ChEBI" id="CHEBI:46911"/>
        <dbReference type="ChEBI" id="CHEBI:64479"/>
        <dbReference type="ChEBI" id="CHEBI:78827"/>
        <dbReference type="ChEBI" id="CHEBI:138482"/>
        <dbReference type="EC" id="2.3.2.30"/>
    </reaction>
    <physiologicalReaction direction="left-to-right" evidence="10">
        <dbReference type="Rhea" id="RHEA:20634"/>
    </physiologicalReaction>
</comment>
<keyword evidence="3" id="KW-0808">Transferase</keyword>
<dbReference type="Proteomes" id="UP000502260">
    <property type="component" value="Chromosome"/>
</dbReference>
<protein>
    <recommendedName>
        <fullName evidence="8">L-ornithine N(alpha)-acyltransferase</fullName>
        <ecNumber evidence="7">2.3.2.30</ecNumber>
    </recommendedName>
</protein>
<evidence type="ECO:0000256" key="5">
    <source>
        <dbReference type="ARBA" id="ARBA00023315"/>
    </source>
</evidence>
<dbReference type="EMBL" id="AP022853">
    <property type="protein sequence ID" value="BCB27969.1"/>
    <property type="molecule type" value="Genomic_DNA"/>
</dbReference>
<reference evidence="12" key="1">
    <citation type="submission" date="2020-03" db="EMBL/GenBank/DDBJ databases">
        <title>Complete genome sequence of sulfur-oxidizing bacterium skT11.</title>
        <authorList>
            <person name="Kanda M."/>
            <person name="Kojima H."/>
            <person name="Fukui M."/>
        </authorList>
    </citation>
    <scope>NUCLEOTIDE SEQUENCE [LARGE SCALE GENOMIC DNA]</scope>
    <source>
        <strain evidence="12">skT11</strain>
    </source>
</reference>
<evidence type="ECO:0000256" key="4">
    <source>
        <dbReference type="ARBA" id="ARBA00023098"/>
    </source>
</evidence>